<keyword evidence="6 9" id="KW-1133">Transmembrane helix</keyword>
<dbReference type="GO" id="GO:0015920">
    <property type="term" value="P:lipopolysaccharide transport"/>
    <property type="evidence" value="ECO:0007669"/>
    <property type="project" value="TreeGrafter"/>
</dbReference>
<evidence type="ECO:0000256" key="7">
    <source>
        <dbReference type="ARBA" id="ARBA00023136"/>
    </source>
</evidence>
<sequence length="360" mass="40303">MKIKDRYIAKTLLTYSLVVLIVWLSIYSFFNFLAELNSVGTVNYTILKAFSYILLQIPEVAYEQVAPVILLGCILGMGHLATTGQLIIFRASGISILKITWLTLKNAIIFLIFLTVIGELVAPVITKYAEDERSIALGQNSFSTNQDGFWIRDGDNFINVENNIDGSLLNGVTIIEVNKSNKIERVVESKSAIFDGQILNMGATNIFSISSSNTFDKIALKERNLYNKRVAFDQDMIDSLEKEPKDLTTFTILKQINFLTDNKLRAEVFEVELYKRLARPLILIAMILLAMLFIFGSTRDVTLGRKIFFGAALGLLFELFTRIGGALALSFDFSPIFSSFLPAIVIMLIAVIVLMNKSNQ</sequence>
<accession>A0A0M3T284</accession>
<feature type="transmembrane region" description="Helical" evidence="9">
    <location>
        <begin position="307"/>
        <end position="330"/>
    </location>
</feature>
<keyword evidence="11" id="KW-1185">Reference proteome</keyword>
<dbReference type="KEGG" id="tsn:W908_07200"/>
<keyword evidence="7 9" id="KW-0472">Membrane</keyword>
<evidence type="ECO:0000313" key="11">
    <source>
        <dbReference type="Proteomes" id="UP000068905"/>
    </source>
</evidence>
<comment type="similarity">
    <text evidence="3">Belongs to the LptF/LptG family.</text>
</comment>
<dbReference type="OrthoDB" id="9776227at2"/>
<reference evidence="10 11" key="1">
    <citation type="journal article" date="2015" name="Genome Announc.">
        <title>Genome Sequence of 'Candidatus Thioglobus singularis' Strain PS1, a Mixotroph from the SUP05 Clade of Marine Gammaproteobacteria.</title>
        <authorList>
            <person name="Marshall K.T."/>
            <person name="Morris R.M."/>
        </authorList>
    </citation>
    <scope>NUCLEOTIDE SEQUENCE [LARGE SCALE GENOMIC DNA]</scope>
    <source>
        <strain evidence="10 11">PS1</strain>
    </source>
</reference>
<dbReference type="AlphaFoldDB" id="A0A0M3T284"/>
<dbReference type="Proteomes" id="UP000068905">
    <property type="component" value="Chromosome"/>
</dbReference>
<feature type="transmembrane region" description="Helical" evidence="9">
    <location>
        <begin position="12"/>
        <end position="30"/>
    </location>
</feature>
<comment type="subunit">
    <text evidence="8">Component of the lipopolysaccharide transport and assembly complex. The LptBFG transporter is composed of two ATP-binding proteins (LptB) and two transmembrane proteins (LptF and LptG).</text>
</comment>
<evidence type="ECO:0000256" key="6">
    <source>
        <dbReference type="ARBA" id="ARBA00022989"/>
    </source>
</evidence>
<dbReference type="PANTHER" id="PTHR33529:SF2">
    <property type="entry name" value="LIPOPOLYSACCHARIDE EXPORT SYSTEM PERMEASE PROTEIN LPTG"/>
    <property type="match status" value="1"/>
</dbReference>
<dbReference type="NCBIfam" id="TIGR04408">
    <property type="entry name" value="LptG_lptG"/>
    <property type="match status" value="1"/>
</dbReference>
<dbReference type="EMBL" id="CP006911">
    <property type="protein sequence ID" value="ALE02325.1"/>
    <property type="molecule type" value="Genomic_DNA"/>
</dbReference>
<protein>
    <submittedName>
        <fullName evidence="10">Permease</fullName>
    </submittedName>
</protein>
<dbReference type="STRING" id="1125411.W908_07200"/>
<name>A0A0M3T284_9GAMM</name>
<evidence type="ECO:0000256" key="5">
    <source>
        <dbReference type="ARBA" id="ARBA00022692"/>
    </source>
</evidence>
<keyword evidence="5 9" id="KW-0812">Transmembrane</keyword>
<organism evidence="10 11">
    <name type="scientific">Candidatus Pseudothioglobus singularis PS1</name>
    <dbReference type="NCBI Taxonomy" id="1125411"/>
    <lineage>
        <taxon>Bacteria</taxon>
        <taxon>Pseudomonadati</taxon>
        <taxon>Pseudomonadota</taxon>
        <taxon>Gammaproteobacteria</taxon>
        <taxon>Candidatus Pseudothioglobaceae</taxon>
        <taxon>Candidatus Pseudothioglobus</taxon>
    </lineage>
</organism>
<evidence type="ECO:0000256" key="4">
    <source>
        <dbReference type="ARBA" id="ARBA00022475"/>
    </source>
</evidence>
<feature type="transmembrane region" description="Helical" evidence="9">
    <location>
        <begin position="101"/>
        <end position="125"/>
    </location>
</feature>
<evidence type="ECO:0000256" key="9">
    <source>
        <dbReference type="SAM" id="Phobius"/>
    </source>
</evidence>
<dbReference type="GO" id="GO:0055085">
    <property type="term" value="P:transmembrane transport"/>
    <property type="evidence" value="ECO:0007669"/>
    <property type="project" value="InterPro"/>
</dbReference>
<feature type="transmembrane region" description="Helical" evidence="9">
    <location>
        <begin position="277"/>
        <end position="295"/>
    </location>
</feature>
<dbReference type="InterPro" id="IPR005495">
    <property type="entry name" value="LptG/LptF_permease"/>
</dbReference>
<proteinExistence type="inferred from homology"/>
<evidence type="ECO:0000256" key="1">
    <source>
        <dbReference type="ARBA" id="ARBA00002265"/>
    </source>
</evidence>
<comment type="function">
    <text evidence="1">Part of the ABC transporter complex LptBFG involved in the translocation of lipopolysaccharide (LPS) from the inner membrane to the outer membrane.</text>
</comment>
<feature type="transmembrane region" description="Helical" evidence="9">
    <location>
        <begin position="68"/>
        <end position="89"/>
    </location>
</feature>
<evidence type="ECO:0000256" key="2">
    <source>
        <dbReference type="ARBA" id="ARBA00004651"/>
    </source>
</evidence>
<dbReference type="Pfam" id="PF03739">
    <property type="entry name" value="LptF_LptG"/>
    <property type="match status" value="1"/>
</dbReference>
<evidence type="ECO:0000256" key="8">
    <source>
        <dbReference type="ARBA" id="ARBA00026081"/>
    </source>
</evidence>
<comment type="subcellular location">
    <subcellularLocation>
        <location evidence="2">Cell membrane</location>
        <topology evidence="2">Multi-pass membrane protein</topology>
    </subcellularLocation>
</comment>
<evidence type="ECO:0000313" key="10">
    <source>
        <dbReference type="EMBL" id="ALE02325.1"/>
    </source>
</evidence>
<evidence type="ECO:0000256" key="3">
    <source>
        <dbReference type="ARBA" id="ARBA00007725"/>
    </source>
</evidence>
<gene>
    <name evidence="10" type="ORF">W908_07200</name>
</gene>
<dbReference type="PANTHER" id="PTHR33529">
    <property type="entry name" value="SLR0882 PROTEIN-RELATED"/>
    <property type="match status" value="1"/>
</dbReference>
<dbReference type="GO" id="GO:0043190">
    <property type="term" value="C:ATP-binding cassette (ABC) transporter complex"/>
    <property type="evidence" value="ECO:0007669"/>
    <property type="project" value="InterPro"/>
</dbReference>
<dbReference type="RefSeq" id="WP_053820534.1">
    <property type="nucleotide sequence ID" value="NZ_CP006911.1"/>
</dbReference>
<feature type="transmembrane region" description="Helical" evidence="9">
    <location>
        <begin position="336"/>
        <end position="355"/>
    </location>
</feature>
<dbReference type="InterPro" id="IPR030923">
    <property type="entry name" value="LptG"/>
</dbReference>
<keyword evidence="4" id="KW-1003">Cell membrane</keyword>